<dbReference type="Proteomes" id="UP000887565">
    <property type="component" value="Unplaced"/>
</dbReference>
<protein>
    <submittedName>
        <fullName evidence="2">Uncharacterized protein</fullName>
    </submittedName>
</protein>
<sequence>MTDIQVATGFHFCSNRMIIASLLDFNKPNFESKFPALAFGLTKPKDAGPRHARKILTSDRKGKFWCSLSSANGLFTFRGSSDNKLTIIEQEFTLHRIYLIAHLIMPMFFTIHSSARSCLYPFDIRQNMQKDREKPSANAHLRESFRVMHEIGGSAISTFERSSAKWLFIRCIPTRFVNHISKIS</sequence>
<dbReference type="AlphaFoldDB" id="A0A915KHJ7"/>
<dbReference type="WBParaSite" id="nRc.2.0.1.t37860-RA">
    <property type="protein sequence ID" value="nRc.2.0.1.t37860-RA"/>
    <property type="gene ID" value="nRc.2.0.1.g37860"/>
</dbReference>
<keyword evidence="1" id="KW-1185">Reference proteome</keyword>
<accession>A0A915KHJ7</accession>
<evidence type="ECO:0000313" key="2">
    <source>
        <dbReference type="WBParaSite" id="nRc.2.0.1.t37860-RA"/>
    </source>
</evidence>
<reference evidence="2" key="1">
    <citation type="submission" date="2022-11" db="UniProtKB">
        <authorList>
            <consortium name="WormBaseParasite"/>
        </authorList>
    </citation>
    <scope>IDENTIFICATION</scope>
</reference>
<evidence type="ECO:0000313" key="1">
    <source>
        <dbReference type="Proteomes" id="UP000887565"/>
    </source>
</evidence>
<name>A0A915KHJ7_ROMCU</name>
<proteinExistence type="predicted"/>
<organism evidence="1 2">
    <name type="scientific">Romanomermis culicivorax</name>
    <name type="common">Nematode worm</name>
    <dbReference type="NCBI Taxonomy" id="13658"/>
    <lineage>
        <taxon>Eukaryota</taxon>
        <taxon>Metazoa</taxon>
        <taxon>Ecdysozoa</taxon>
        <taxon>Nematoda</taxon>
        <taxon>Enoplea</taxon>
        <taxon>Dorylaimia</taxon>
        <taxon>Mermithida</taxon>
        <taxon>Mermithoidea</taxon>
        <taxon>Mermithidae</taxon>
        <taxon>Romanomermis</taxon>
    </lineage>
</organism>